<reference evidence="3" key="1">
    <citation type="journal article" date="2013" name="Nat. Genet.">
        <title>The draft genomes of soft-shell turtle and green sea turtle yield insights into the development and evolution of the turtle-specific body plan.</title>
        <authorList>
            <person name="Wang Z."/>
            <person name="Pascual-Anaya J."/>
            <person name="Zadissa A."/>
            <person name="Li W."/>
            <person name="Niimura Y."/>
            <person name="Huang Z."/>
            <person name="Li C."/>
            <person name="White S."/>
            <person name="Xiong Z."/>
            <person name="Fang D."/>
            <person name="Wang B."/>
            <person name="Ming Y."/>
            <person name="Chen Y."/>
            <person name="Zheng Y."/>
            <person name="Kuraku S."/>
            <person name="Pignatelli M."/>
            <person name="Herrero J."/>
            <person name="Beal K."/>
            <person name="Nozawa M."/>
            <person name="Li Q."/>
            <person name="Wang J."/>
            <person name="Zhang H."/>
            <person name="Yu L."/>
            <person name="Shigenobu S."/>
            <person name="Wang J."/>
            <person name="Liu J."/>
            <person name="Flicek P."/>
            <person name="Searle S."/>
            <person name="Wang J."/>
            <person name="Kuratani S."/>
            <person name="Yin Y."/>
            <person name="Aken B."/>
            <person name="Zhang G."/>
            <person name="Irie N."/>
        </authorList>
    </citation>
    <scope>NUCLEOTIDE SEQUENCE [LARGE SCALE GENOMIC DNA]</scope>
</reference>
<evidence type="ECO:0000313" key="3">
    <source>
        <dbReference type="Proteomes" id="UP000031443"/>
    </source>
</evidence>
<proteinExistence type="predicted"/>
<keyword evidence="3" id="KW-1185">Reference proteome</keyword>
<protein>
    <submittedName>
        <fullName evidence="2">Uncharacterized protein</fullName>
    </submittedName>
</protein>
<evidence type="ECO:0000256" key="1">
    <source>
        <dbReference type="SAM" id="MobiDB-lite"/>
    </source>
</evidence>
<name>M7ANE7_CHEMY</name>
<dbReference type="EMBL" id="KB576442">
    <property type="protein sequence ID" value="EMP26756.1"/>
    <property type="molecule type" value="Genomic_DNA"/>
</dbReference>
<dbReference type="Proteomes" id="UP000031443">
    <property type="component" value="Unassembled WGS sequence"/>
</dbReference>
<dbReference type="AlphaFoldDB" id="M7ANE7"/>
<accession>M7ANE7</accession>
<feature type="compositionally biased region" description="Acidic residues" evidence="1">
    <location>
        <begin position="76"/>
        <end position="87"/>
    </location>
</feature>
<evidence type="ECO:0000313" key="2">
    <source>
        <dbReference type="EMBL" id="EMP26756.1"/>
    </source>
</evidence>
<sequence length="358" mass="39669">MRDRGYSRDATQCCIKLKEPRQAYQKTKESNGCSGTEPQACRFYAELHAILGGAATTTPPLSVDSDDGVLSATPEDFADGEDEEEDELEESTQHTVLHDSQDLFITLTKIPSQPNQAGEGTYVLEGDRLAKKYILQVWNPDDSDATIQRRWSRKRKVPSSPQGGARQILIFREESGDDVVKSAENASCVGEERRVCEGVLLHVQKASPYLIINWFSSQIMNIYDSTHHDNLLFSSCMVGRDSPMAPPAHRPGRFWDDWIHIVVDMQPLPEPTSTAAFLARLCWAGKDPFISGDQGGLRHPCLATSSMDSKDSPSMEHKWGKGETFTQGLSTLTIYSAATFSLMGCEKTHPRAQQVSAL</sequence>
<organism evidence="2 3">
    <name type="scientific">Chelonia mydas</name>
    <name type="common">Green sea-turtle</name>
    <name type="synonym">Chelonia agassizi</name>
    <dbReference type="NCBI Taxonomy" id="8469"/>
    <lineage>
        <taxon>Eukaryota</taxon>
        <taxon>Metazoa</taxon>
        <taxon>Chordata</taxon>
        <taxon>Craniata</taxon>
        <taxon>Vertebrata</taxon>
        <taxon>Euteleostomi</taxon>
        <taxon>Archelosauria</taxon>
        <taxon>Testudinata</taxon>
        <taxon>Testudines</taxon>
        <taxon>Cryptodira</taxon>
        <taxon>Durocryptodira</taxon>
        <taxon>Americhelydia</taxon>
        <taxon>Chelonioidea</taxon>
        <taxon>Cheloniidae</taxon>
        <taxon>Chelonia</taxon>
    </lineage>
</organism>
<gene>
    <name evidence="2" type="ORF">UY3_16156</name>
</gene>
<feature type="region of interest" description="Disordered" evidence="1">
    <location>
        <begin position="58"/>
        <end position="87"/>
    </location>
</feature>